<evidence type="ECO:0000256" key="4">
    <source>
        <dbReference type="SAM" id="Phobius"/>
    </source>
</evidence>
<dbReference type="PROSITE" id="PS50082">
    <property type="entry name" value="WD_REPEATS_2"/>
    <property type="match status" value="6"/>
</dbReference>
<evidence type="ECO:0000313" key="6">
    <source>
        <dbReference type="Proteomes" id="UP000223913"/>
    </source>
</evidence>
<sequence length="948" mass="107338">MPSKTNPDITSDTSNNTVTFDLPLIQKTGGIGDVLVELMNNQIRKIKSEIRQELKSEKIPPKSVERILNGFVSLEGTKQPRHREELQYPELSEILVATILTKLVDARLLRESDDGVYELVHDTLAAHIEQTRDQADIAIDETVKMVKDAYYFQDKTNRYLSEDELNQLDKYSETIQSTNRLTKEEWKFVKKSKRKEQRRTLRMRAVFFLALGIAVLMSVLYVQVKQTERENQALLGEIGVNLEQLKNNKQLTQATAEALRNSRNDRTRAFLQLRDVQQNAQVDSANNALVGQLTNNFLSEFSLFPFYNLGERLSETIDEVIVEDSLKFILGAAMDSPVPFFKNLKLPDDQLRTSIREKGFLIPPKDFNKYGKIRDMVLLQDGKTVISGHADGKIWKWQVTNDTPPQMVYEFKQGRVREMIVVDNSLLVGVDSIIYELNLRRKKPYAEFLIGFNRPIKLLVGNPRNRAQYAVVKENSNKIFICDRNSKSITQTVEVGLSTVTSMAFSPNGRKMIAAFEEGDVAKLWDLRYPQLITEFKGHRALISTIAFSPDGRKILTGSWDQSAILWTYKGEIIKRLVGHEQRIHSVAYTANNYAVTCSEDGDIKTWFLAPLAERDLIFEDSVRALAVSPMHDTIAFSLYGDKGFFHLWHWPSDQRDTVWQPIKRFDRPGDIVALAYASDGKGIVAASENTLTTFIDRSGRNQNEDYRGGGYARVPSTSSIAAVDVNDDYVLIVDRKSGKVLLRDRKDPAKFKVLDHPNRVHAAKFSPDNHYVLSGCEDGDGYLWDLRADSLSRRLEGHTSKVVAVDFSPDGRYLLTGSYDNTALLFELQENRKGNLNPTFELEGISASYRGHTSDINAVAFANELHDGTYRFTTAGADKVGKIWELTKDGSLHERPSLIRHLDEVTVTAFLRGDSLIVTGGFDETLKVWRADGVGALIDERVLPHPQ</sequence>
<dbReference type="PANTHER" id="PTHR19848">
    <property type="entry name" value="WD40 REPEAT PROTEIN"/>
    <property type="match status" value="1"/>
</dbReference>
<dbReference type="OrthoDB" id="1492850at2"/>
<accession>A0A2D0NG80</accession>
<feature type="repeat" description="WD" evidence="3">
    <location>
        <begin position="577"/>
        <end position="607"/>
    </location>
</feature>
<dbReference type="InterPro" id="IPR011047">
    <property type="entry name" value="Quinoprotein_ADH-like_sf"/>
</dbReference>
<feature type="repeat" description="WD" evidence="3">
    <location>
        <begin position="850"/>
        <end position="895"/>
    </location>
</feature>
<feature type="transmembrane region" description="Helical" evidence="4">
    <location>
        <begin position="201"/>
        <end position="222"/>
    </location>
</feature>
<dbReference type="SMART" id="SM00320">
    <property type="entry name" value="WD40"/>
    <property type="match status" value="9"/>
</dbReference>
<dbReference type="CDD" id="cd00200">
    <property type="entry name" value="WD40"/>
    <property type="match status" value="1"/>
</dbReference>
<dbReference type="InterPro" id="IPR036322">
    <property type="entry name" value="WD40_repeat_dom_sf"/>
</dbReference>
<feature type="repeat" description="WD" evidence="3">
    <location>
        <begin position="796"/>
        <end position="837"/>
    </location>
</feature>
<dbReference type="PANTHER" id="PTHR19848:SF8">
    <property type="entry name" value="F-BOX AND WD REPEAT DOMAIN CONTAINING 7"/>
    <property type="match status" value="1"/>
</dbReference>
<comment type="caution">
    <text evidence="5">The sequence shown here is derived from an EMBL/GenBank/DDBJ whole genome shotgun (WGS) entry which is preliminary data.</text>
</comment>
<dbReference type="SUPFAM" id="SSF50978">
    <property type="entry name" value="WD40 repeat-like"/>
    <property type="match status" value="1"/>
</dbReference>
<evidence type="ECO:0000256" key="3">
    <source>
        <dbReference type="PROSITE-ProRule" id="PRU00221"/>
    </source>
</evidence>
<keyword evidence="4" id="KW-0812">Transmembrane</keyword>
<evidence type="ECO:0000256" key="1">
    <source>
        <dbReference type="ARBA" id="ARBA00022574"/>
    </source>
</evidence>
<name>A0A2D0NG80_FLAN2</name>
<dbReference type="Pfam" id="PF00400">
    <property type="entry name" value="WD40"/>
    <property type="match status" value="6"/>
</dbReference>
<dbReference type="Proteomes" id="UP000223913">
    <property type="component" value="Unassembled WGS sequence"/>
</dbReference>
<feature type="repeat" description="WD" evidence="3">
    <location>
        <begin position="899"/>
        <end position="930"/>
    </location>
</feature>
<keyword evidence="4" id="KW-0472">Membrane</keyword>
<feature type="repeat" description="WD" evidence="3">
    <location>
        <begin position="536"/>
        <end position="567"/>
    </location>
</feature>
<dbReference type="AlphaFoldDB" id="A0A2D0NG80"/>
<dbReference type="SUPFAM" id="SSF50998">
    <property type="entry name" value="Quinoprotein alcohol dehydrogenase-like"/>
    <property type="match status" value="1"/>
</dbReference>
<keyword evidence="1 3" id="KW-0853">WD repeat</keyword>
<protein>
    <submittedName>
        <fullName evidence="5">Uncharacterized protein</fullName>
    </submittedName>
</protein>
<dbReference type="Gene3D" id="2.130.10.10">
    <property type="entry name" value="YVTN repeat-like/Quinoprotein amine dehydrogenase"/>
    <property type="match status" value="3"/>
</dbReference>
<organism evidence="5 6">
    <name type="scientific">Flavilitoribacter nigricans (strain ATCC 23147 / DSM 23189 / NBRC 102662 / NCIMB 1420 / SS-2)</name>
    <name type="common">Lewinella nigricans</name>
    <dbReference type="NCBI Taxonomy" id="1122177"/>
    <lineage>
        <taxon>Bacteria</taxon>
        <taxon>Pseudomonadati</taxon>
        <taxon>Bacteroidota</taxon>
        <taxon>Saprospiria</taxon>
        <taxon>Saprospirales</taxon>
        <taxon>Lewinellaceae</taxon>
        <taxon>Flavilitoribacter</taxon>
    </lineage>
</organism>
<keyword evidence="4" id="KW-1133">Transmembrane helix</keyword>
<feature type="repeat" description="WD" evidence="3">
    <location>
        <begin position="754"/>
        <end position="795"/>
    </location>
</feature>
<keyword evidence="6" id="KW-1185">Reference proteome</keyword>
<evidence type="ECO:0000313" key="5">
    <source>
        <dbReference type="EMBL" id="PHN07390.1"/>
    </source>
</evidence>
<dbReference type="RefSeq" id="WP_099149320.1">
    <property type="nucleotide sequence ID" value="NZ_PDUD01000010.1"/>
</dbReference>
<proteinExistence type="predicted"/>
<dbReference type="EMBL" id="PDUD01000010">
    <property type="protein sequence ID" value="PHN07390.1"/>
    <property type="molecule type" value="Genomic_DNA"/>
</dbReference>
<reference evidence="5 6" key="1">
    <citation type="submission" date="2017-10" db="EMBL/GenBank/DDBJ databases">
        <title>The draft genome sequence of Lewinella nigricans NBRC 102662.</title>
        <authorList>
            <person name="Wang K."/>
        </authorList>
    </citation>
    <scope>NUCLEOTIDE SEQUENCE [LARGE SCALE GENOMIC DNA]</scope>
    <source>
        <strain evidence="5 6">NBRC 102662</strain>
    </source>
</reference>
<dbReference type="InterPro" id="IPR001680">
    <property type="entry name" value="WD40_rpt"/>
</dbReference>
<keyword evidence="2" id="KW-0677">Repeat</keyword>
<dbReference type="InterPro" id="IPR015943">
    <property type="entry name" value="WD40/YVTN_repeat-like_dom_sf"/>
</dbReference>
<evidence type="ECO:0000256" key="2">
    <source>
        <dbReference type="ARBA" id="ARBA00022737"/>
    </source>
</evidence>
<dbReference type="PROSITE" id="PS50294">
    <property type="entry name" value="WD_REPEATS_REGION"/>
    <property type="match status" value="5"/>
</dbReference>
<gene>
    <name evidence="5" type="ORF">CRP01_07105</name>
</gene>